<feature type="transmembrane region" description="Helical" evidence="8">
    <location>
        <begin position="87"/>
        <end position="107"/>
    </location>
</feature>
<organism evidence="10 11">
    <name type="scientific">Ciona savignyi</name>
    <name type="common">Pacific transparent sea squirt</name>
    <dbReference type="NCBI Taxonomy" id="51511"/>
    <lineage>
        <taxon>Eukaryota</taxon>
        <taxon>Metazoa</taxon>
        <taxon>Chordata</taxon>
        <taxon>Tunicata</taxon>
        <taxon>Ascidiacea</taxon>
        <taxon>Phlebobranchia</taxon>
        <taxon>Cionidae</taxon>
        <taxon>Ciona</taxon>
    </lineage>
</organism>
<dbReference type="PANTHER" id="PTHR12459">
    <property type="entry name" value="TRANSMEMBRANE PROTEIN 135-RELATED"/>
    <property type="match status" value="1"/>
</dbReference>
<dbReference type="PANTHER" id="PTHR12459:SF15">
    <property type="entry name" value="TRANSMEMBRANE PROTEIN 135"/>
    <property type="match status" value="1"/>
</dbReference>
<evidence type="ECO:0000256" key="2">
    <source>
        <dbReference type="ARBA" id="ARBA00008924"/>
    </source>
</evidence>
<proteinExistence type="inferred from homology"/>
<keyword evidence="6 8" id="KW-0472">Membrane</keyword>
<evidence type="ECO:0000256" key="5">
    <source>
        <dbReference type="ARBA" id="ARBA00022989"/>
    </source>
</evidence>
<comment type="similarity">
    <text evidence="2">Belongs to the TMEM135 family.</text>
</comment>
<keyword evidence="4 8" id="KW-0812">Transmembrane</keyword>
<dbReference type="AlphaFoldDB" id="H2ZM34"/>
<feature type="transmembrane region" description="Helical" evidence="8">
    <location>
        <begin position="113"/>
        <end position="131"/>
    </location>
</feature>
<dbReference type="InterPro" id="IPR026749">
    <property type="entry name" value="Tmem135"/>
</dbReference>
<keyword evidence="11" id="KW-1185">Reference proteome</keyword>
<name>H2ZM34_CIOSA</name>
<evidence type="ECO:0000256" key="1">
    <source>
        <dbReference type="ARBA" id="ARBA00004127"/>
    </source>
</evidence>
<evidence type="ECO:0000256" key="4">
    <source>
        <dbReference type="ARBA" id="ARBA00022692"/>
    </source>
</evidence>
<evidence type="ECO:0000256" key="8">
    <source>
        <dbReference type="SAM" id="Phobius"/>
    </source>
</evidence>
<feature type="domain" description="Transmembrane protein 135 N-terminal" evidence="9">
    <location>
        <begin position="21"/>
        <end position="155"/>
    </location>
</feature>
<comment type="function">
    <text evidence="7">Involved in mitochondrial metabolism by regulating the balance between mitochondrial fusion and fission. May act as a regulator of mitochondrial fission that promotes DNM1L-dependent fission through activation of DNM1L. May be involved in peroxisome organization.</text>
</comment>
<dbReference type="Pfam" id="PF15982">
    <property type="entry name" value="TMEM135_C_rich"/>
    <property type="match status" value="1"/>
</dbReference>
<reference evidence="10" key="2">
    <citation type="submission" date="2025-08" db="UniProtKB">
        <authorList>
            <consortium name="Ensembl"/>
        </authorList>
    </citation>
    <scope>IDENTIFICATION</scope>
</reference>
<dbReference type="HOGENOM" id="CLU_046474_0_0_1"/>
<dbReference type="OMA" id="HPWTDKC"/>
<feature type="transmembrane region" description="Helical" evidence="8">
    <location>
        <begin position="49"/>
        <end position="66"/>
    </location>
</feature>
<keyword evidence="5 8" id="KW-1133">Transmembrane helix</keyword>
<reference evidence="10" key="3">
    <citation type="submission" date="2025-09" db="UniProtKB">
        <authorList>
            <consortium name="Ensembl"/>
        </authorList>
    </citation>
    <scope>IDENTIFICATION</scope>
</reference>
<evidence type="ECO:0000313" key="10">
    <source>
        <dbReference type="Ensembl" id="ENSCSAVP00000018650.1"/>
    </source>
</evidence>
<accession>H2ZM34</accession>
<feature type="transmembrane region" description="Helical" evidence="8">
    <location>
        <begin position="322"/>
        <end position="339"/>
    </location>
</feature>
<dbReference type="GO" id="GO:0012505">
    <property type="term" value="C:endomembrane system"/>
    <property type="evidence" value="ECO:0007669"/>
    <property type="project" value="UniProtKB-SubCell"/>
</dbReference>
<dbReference type="InterPro" id="IPR031926">
    <property type="entry name" value="TMEM135_N"/>
</dbReference>
<evidence type="ECO:0000256" key="3">
    <source>
        <dbReference type="ARBA" id="ARBA00014511"/>
    </source>
</evidence>
<evidence type="ECO:0000313" key="11">
    <source>
        <dbReference type="Proteomes" id="UP000007875"/>
    </source>
</evidence>
<sequence>MVIQSKPVIGLPTKRWTDSAPYTCYEIGHTWEPTCTGAFFDTMRDSLKFSLKVYTSFYFATALVKLRKKKYRNLKELRKILRDIIQSSIFLSANGVLFMGSFCVFRHLIGKFYGWHGLLCGFVAGYLSILIERKSRRGALALYLTNLATEIVYQSAKRNGLVQPIPNGEVLLFSAAAAGFMALYRQPGGLPESVQNLLQFFVEKKKCQELENKEVQTKKFKFCRPVWLVSQIFDQTPRHASCTHQSGCLGYVLKGAVPNFALGYGIEIILNLLQVLRGKKKFRHLMKFSKNSSLALFLGGFTSLFRISNCLLRWLFNKDMPQLFGAISGFVAGSSFYFYKSPTIALYVLFKLLEIVAVKLVKGGFLPDIPNIDCFIYATMLSIILHCACFGPQFMRPGYWKFICNVSGNKFPFMFRQLMLEFAPNATTLYPDFVPTLNRKYVRTPAVLKLLATHGKLL</sequence>
<dbReference type="GeneTree" id="ENSGT00390000000303"/>
<evidence type="ECO:0000256" key="7">
    <source>
        <dbReference type="ARBA" id="ARBA00045417"/>
    </source>
</evidence>
<dbReference type="STRING" id="51511.ENSCSAVP00000018650"/>
<dbReference type="Ensembl" id="ENSCSAVT00000018853.1">
    <property type="protein sequence ID" value="ENSCSAVP00000018650.1"/>
    <property type="gene ID" value="ENSCSAVG00000010956.1"/>
</dbReference>
<dbReference type="InParanoid" id="H2ZM34"/>
<comment type="subcellular location">
    <subcellularLocation>
        <location evidence="1">Endomembrane system</location>
        <topology evidence="1">Multi-pass membrane protein</topology>
    </subcellularLocation>
</comment>
<feature type="transmembrane region" description="Helical" evidence="8">
    <location>
        <begin position="256"/>
        <end position="273"/>
    </location>
</feature>
<reference evidence="11" key="1">
    <citation type="submission" date="2003-08" db="EMBL/GenBank/DDBJ databases">
        <authorList>
            <person name="Birren B."/>
            <person name="Nusbaum C."/>
            <person name="Abebe A."/>
            <person name="Abouelleil A."/>
            <person name="Adekoya E."/>
            <person name="Ait-zahra M."/>
            <person name="Allen N."/>
            <person name="Allen T."/>
            <person name="An P."/>
            <person name="Anderson M."/>
            <person name="Anderson S."/>
            <person name="Arachchi H."/>
            <person name="Armbruster J."/>
            <person name="Bachantsang P."/>
            <person name="Baldwin J."/>
            <person name="Barry A."/>
            <person name="Bayul T."/>
            <person name="Blitshsteyn B."/>
            <person name="Bloom T."/>
            <person name="Blye J."/>
            <person name="Boguslavskiy L."/>
            <person name="Borowsky M."/>
            <person name="Boukhgalter B."/>
            <person name="Brunache A."/>
            <person name="Butler J."/>
            <person name="Calixte N."/>
            <person name="Calvo S."/>
            <person name="Camarata J."/>
            <person name="Campo K."/>
            <person name="Chang J."/>
            <person name="Cheshatsang Y."/>
            <person name="Citroen M."/>
            <person name="Collymore A."/>
            <person name="Considine T."/>
            <person name="Cook A."/>
            <person name="Cooke P."/>
            <person name="Corum B."/>
            <person name="Cuomo C."/>
            <person name="David R."/>
            <person name="Dawoe T."/>
            <person name="Degray S."/>
            <person name="Dodge S."/>
            <person name="Dooley K."/>
            <person name="Dorje P."/>
            <person name="Dorjee K."/>
            <person name="Dorris L."/>
            <person name="Duffey N."/>
            <person name="Dupes A."/>
            <person name="Elkins T."/>
            <person name="Engels R."/>
            <person name="Erickson J."/>
            <person name="Farina A."/>
            <person name="Faro S."/>
            <person name="Ferreira P."/>
            <person name="Fischer H."/>
            <person name="Fitzgerald M."/>
            <person name="Foley K."/>
            <person name="Gage D."/>
            <person name="Galagan J."/>
            <person name="Gearin G."/>
            <person name="Gnerre S."/>
            <person name="Gnirke A."/>
            <person name="Goyette A."/>
            <person name="Graham J."/>
            <person name="Grandbois E."/>
            <person name="Gyaltsen K."/>
            <person name="Hafez N."/>
            <person name="Hagopian D."/>
            <person name="Hagos B."/>
            <person name="Hall J."/>
            <person name="Hatcher B."/>
            <person name="Heller A."/>
            <person name="Higgins H."/>
            <person name="Honan T."/>
            <person name="Horn A."/>
            <person name="Houde N."/>
            <person name="Hughes L."/>
            <person name="Hulme W."/>
            <person name="Husby E."/>
            <person name="Iliev I."/>
            <person name="Jaffe D."/>
            <person name="Jones C."/>
            <person name="Kamal M."/>
            <person name="Kamat A."/>
            <person name="Kamvysselis M."/>
            <person name="Karlsson E."/>
            <person name="Kells C."/>
            <person name="Kieu A."/>
            <person name="Kisner P."/>
            <person name="Kodira C."/>
            <person name="Kulbokas E."/>
            <person name="Labutti K."/>
            <person name="Lama D."/>
            <person name="Landers T."/>
            <person name="Leger J."/>
            <person name="Levine S."/>
            <person name="Lewis D."/>
            <person name="Lewis T."/>
            <person name="Lindblad-toh K."/>
            <person name="Liu X."/>
            <person name="Lokyitsang T."/>
            <person name="Lokyitsang Y."/>
            <person name="Lucien O."/>
            <person name="Lui A."/>
            <person name="Ma L.J."/>
            <person name="Mabbitt R."/>
            <person name="Macdonald J."/>
            <person name="Maclean C."/>
            <person name="Major J."/>
            <person name="Manning J."/>
            <person name="Marabella R."/>
            <person name="Maru K."/>
            <person name="Matthews C."/>
            <person name="Mauceli E."/>
            <person name="Mccarthy M."/>
            <person name="Mcdonough S."/>
            <person name="Mcghee T."/>
            <person name="Meldrim J."/>
            <person name="Meneus L."/>
            <person name="Mesirov J."/>
            <person name="Mihalev A."/>
            <person name="Mihova T."/>
            <person name="Mikkelsen T."/>
            <person name="Mlenga V."/>
            <person name="Moru K."/>
            <person name="Mozes J."/>
            <person name="Mulrain L."/>
            <person name="Munson G."/>
            <person name="Naylor J."/>
            <person name="Newes C."/>
            <person name="Nguyen C."/>
            <person name="Nguyen N."/>
            <person name="Nguyen T."/>
            <person name="Nicol R."/>
            <person name="Nielsen C."/>
            <person name="Nizzari M."/>
            <person name="Norbu C."/>
            <person name="Norbu N."/>
            <person name="O'donnell P."/>
            <person name="Okoawo O."/>
            <person name="O'leary S."/>
            <person name="Omotosho B."/>
            <person name="O'neill K."/>
            <person name="Osman S."/>
            <person name="Parker S."/>
            <person name="Perrin D."/>
            <person name="Phunkhang P."/>
            <person name="Piqani B."/>
            <person name="Purcell S."/>
            <person name="Rachupka T."/>
            <person name="Ramasamy U."/>
            <person name="Rameau R."/>
            <person name="Ray V."/>
            <person name="Raymond C."/>
            <person name="Retta R."/>
            <person name="Richardson S."/>
            <person name="Rise C."/>
            <person name="Rodriguez J."/>
            <person name="Rogers J."/>
            <person name="Rogov P."/>
            <person name="Rutman M."/>
            <person name="Schupbach R."/>
            <person name="Seaman C."/>
            <person name="Settipalli S."/>
            <person name="Sharpe T."/>
            <person name="Sheridan J."/>
            <person name="Sherpa N."/>
            <person name="Shi J."/>
            <person name="Smirnov S."/>
            <person name="Smith C."/>
            <person name="Sougnez C."/>
            <person name="Spencer B."/>
            <person name="Stalker J."/>
            <person name="Stange-thomann N."/>
            <person name="Stavropoulos S."/>
            <person name="Stetson K."/>
            <person name="Stone C."/>
            <person name="Stone S."/>
            <person name="Stubbs M."/>
            <person name="Talamas J."/>
            <person name="Tchuinga P."/>
            <person name="Tenzing P."/>
            <person name="Tesfaye S."/>
            <person name="Theodore J."/>
            <person name="Thoulutsang Y."/>
            <person name="Topham K."/>
            <person name="Towey S."/>
            <person name="Tsamla T."/>
            <person name="Tsomo N."/>
            <person name="Vallee D."/>
            <person name="Vassiliev H."/>
            <person name="Venkataraman V."/>
            <person name="Vinson J."/>
            <person name="Vo A."/>
            <person name="Wade C."/>
            <person name="Wang S."/>
            <person name="Wangchuk T."/>
            <person name="Wangdi T."/>
            <person name="Whittaker C."/>
            <person name="Wilkinson J."/>
            <person name="Wu Y."/>
            <person name="Wyman D."/>
            <person name="Yadav S."/>
            <person name="Yang S."/>
            <person name="Yang X."/>
            <person name="Yeager S."/>
            <person name="Yee E."/>
            <person name="Young G."/>
            <person name="Zainoun J."/>
            <person name="Zembeck L."/>
            <person name="Zimmer A."/>
            <person name="Zody M."/>
            <person name="Lander E."/>
        </authorList>
    </citation>
    <scope>NUCLEOTIDE SEQUENCE [LARGE SCALE GENOMIC DNA]</scope>
</reference>
<dbReference type="Proteomes" id="UP000007875">
    <property type="component" value="Unassembled WGS sequence"/>
</dbReference>
<evidence type="ECO:0000259" key="9">
    <source>
        <dbReference type="Pfam" id="PF15982"/>
    </source>
</evidence>
<feature type="transmembrane region" description="Helical" evidence="8">
    <location>
        <begin position="375"/>
        <end position="395"/>
    </location>
</feature>
<evidence type="ECO:0000256" key="6">
    <source>
        <dbReference type="ARBA" id="ARBA00023136"/>
    </source>
</evidence>
<dbReference type="eggNOG" id="KOG1398">
    <property type="taxonomic scope" value="Eukaryota"/>
</dbReference>
<protein>
    <recommendedName>
        <fullName evidence="3">Transmembrane protein 135</fullName>
    </recommendedName>
</protein>
<feature type="transmembrane region" description="Helical" evidence="8">
    <location>
        <begin position="294"/>
        <end position="316"/>
    </location>
</feature>